<dbReference type="Pfam" id="PF00593">
    <property type="entry name" value="TonB_dep_Rec_b-barrel"/>
    <property type="match status" value="1"/>
</dbReference>
<dbReference type="EMBL" id="SMGG01000007">
    <property type="protein sequence ID" value="TCK58480.1"/>
    <property type="molecule type" value="Genomic_DNA"/>
</dbReference>
<evidence type="ECO:0000256" key="10">
    <source>
        <dbReference type="PROSITE-ProRule" id="PRU01360"/>
    </source>
</evidence>
<evidence type="ECO:0000256" key="3">
    <source>
        <dbReference type="ARBA" id="ARBA00022452"/>
    </source>
</evidence>
<proteinExistence type="inferred from homology"/>
<keyword evidence="2 10" id="KW-0813">Transport</keyword>
<keyword evidence="4 10" id="KW-0812">Transmembrane</keyword>
<feature type="compositionally biased region" description="Polar residues" evidence="12">
    <location>
        <begin position="415"/>
        <end position="433"/>
    </location>
</feature>
<keyword evidence="9 10" id="KW-0998">Cell outer membrane</keyword>
<feature type="chain" id="PRO_5020405095" evidence="13">
    <location>
        <begin position="22"/>
        <end position="686"/>
    </location>
</feature>
<evidence type="ECO:0000256" key="6">
    <source>
        <dbReference type="ARBA" id="ARBA00023077"/>
    </source>
</evidence>
<dbReference type="AlphaFoldDB" id="A0A4R1K3K0"/>
<evidence type="ECO:0000256" key="12">
    <source>
        <dbReference type="SAM" id="MobiDB-lite"/>
    </source>
</evidence>
<dbReference type="GO" id="GO:0015344">
    <property type="term" value="F:siderophore uptake transmembrane transporter activity"/>
    <property type="evidence" value="ECO:0007669"/>
    <property type="project" value="TreeGrafter"/>
</dbReference>
<dbReference type="PANTHER" id="PTHR30069">
    <property type="entry name" value="TONB-DEPENDENT OUTER MEMBRANE RECEPTOR"/>
    <property type="match status" value="1"/>
</dbReference>
<feature type="compositionally biased region" description="Polar residues" evidence="12">
    <location>
        <begin position="465"/>
        <end position="477"/>
    </location>
</feature>
<dbReference type="Gene3D" id="2.40.170.20">
    <property type="entry name" value="TonB-dependent receptor, beta-barrel domain"/>
    <property type="match status" value="1"/>
</dbReference>
<dbReference type="InterPro" id="IPR036942">
    <property type="entry name" value="Beta-barrel_TonB_sf"/>
</dbReference>
<accession>A0A4R1K3K0</accession>
<dbReference type="GO" id="GO:0044718">
    <property type="term" value="P:siderophore transmembrane transport"/>
    <property type="evidence" value="ECO:0007669"/>
    <property type="project" value="TreeGrafter"/>
</dbReference>
<dbReference type="InterPro" id="IPR039426">
    <property type="entry name" value="TonB-dep_rcpt-like"/>
</dbReference>
<evidence type="ECO:0000256" key="7">
    <source>
        <dbReference type="ARBA" id="ARBA00023136"/>
    </source>
</evidence>
<dbReference type="Proteomes" id="UP000294614">
    <property type="component" value="Unassembled WGS sequence"/>
</dbReference>
<comment type="caution">
    <text evidence="16">The sequence shown here is derived from an EMBL/GenBank/DDBJ whole genome shotgun (WGS) entry which is preliminary data.</text>
</comment>
<evidence type="ECO:0000256" key="1">
    <source>
        <dbReference type="ARBA" id="ARBA00004571"/>
    </source>
</evidence>
<comment type="similarity">
    <text evidence="10 11">Belongs to the TonB-dependent receptor family.</text>
</comment>
<keyword evidence="3 10" id="KW-1134">Transmembrane beta strand</keyword>
<dbReference type="PANTHER" id="PTHR30069:SF29">
    <property type="entry name" value="HEMOGLOBIN AND HEMOGLOBIN-HAPTOGLOBIN-BINDING PROTEIN 1-RELATED"/>
    <property type="match status" value="1"/>
</dbReference>
<dbReference type="Gene3D" id="2.170.130.10">
    <property type="entry name" value="TonB-dependent receptor, plug domain"/>
    <property type="match status" value="1"/>
</dbReference>
<keyword evidence="7 10" id="KW-0472">Membrane</keyword>
<keyword evidence="8 16" id="KW-0675">Receptor</keyword>
<evidence type="ECO:0000256" key="5">
    <source>
        <dbReference type="ARBA" id="ARBA00022729"/>
    </source>
</evidence>
<evidence type="ECO:0000256" key="8">
    <source>
        <dbReference type="ARBA" id="ARBA00023170"/>
    </source>
</evidence>
<feature type="region of interest" description="Disordered" evidence="12">
    <location>
        <begin position="411"/>
        <end position="433"/>
    </location>
</feature>
<dbReference type="RefSeq" id="WP_132874645.1">
    <property type="nucleotide sequence ID" value="NZ_SMGG01000007.1"/>
</dbReference>
<evidence type="ECO:0000256" key="9">
    <source>
        <dbReference type="ARBA" id="ARBA00023237"/>
    </source>
</evidence>
<evidence type="ECO:0000313" key="17">
    <source>
        <dbReference type="Proteomes" id="UP000294614"/>
    </source>
</evidence>
<dbReference type="InterPro" id="IPR012910">
    <property type="entry name" value="Plug_dom"/>
</dbReference>
<protein>
    <submittedName>
        <fullName evidence="16">Hemoglobin/transferrin/lactoferrin receptor protein</fullName>
    </submittedName>
</protein>
<dbReference type="GO" id="GO:0009279">
    <property type="term" value="C:cell outer membrane"/>
    <property type="evidence" value="ECO:0007669"/>
    <property type="project" value="UniProtKB-SubCell"/>
</dbReference>
<dbReference type="PROSITE" id="PS52016">
    <property type="entry name" value="TONB_DEPENDENT_REC_3"/>
    <property type="match status" value="1"/>
</dbReference>
<evidence type="ECO:0000259" key="14">
    <source>
        <dbReference type="Pfam" id="PF00593"/>
    </source>
</evidence>
<keyword evidence="6 11" id="KW-0798">TonB box</keyword>
<reference evidence="16 17" key="1">
    <citation type="submission" date="2019-03" db="EMBL/GenBank/DDBJ databases">
        <title>Genomic Encyclopedia of Type Strains, Phase IV (KMG-IV): sequencing the most valuable type-strain genomes for metagenomic binning, comparative biology and taxonomic classification.</title>
        <authorList>
            <person name="Goeker M."/>
        </authorList>
    </citation>
    <scope>NUCLEOTIDE SEQUENCE [LARGE SCALE GENOMIC DNA]</scope>
    <source>
        <strain evidence="16 17">DSM 24984</strain>
    </source>
</reference>
<feature type="region of interest" description="Disordered" evidence="12">
    <location>
        <begin position="465"/>
        <end position="485"/>
    </location>
</feature>
<evidence type="ECO:0000313" key="16">
    <source>
        <dbReference type="EMBL" id="TCK58480.1"/>
    </source>
</evidence>
<comment type="subcellular location">
    <subcellularLocation>
        <location evidence="1 10">Cell outer membrane</location>
        <topology evidence="1 10">Multi-pass membrane protein</topology>
    </subcellularLocation>
</comment>
<keyword evidence="17" id="KW-1185">Reference proteome</keyword>
<dbReference type="Pfam" id="PF07715">
    <property type="entry name" value="Plug"/>
    <property type="match status" value="1"/>
</dbReference>
<evidence type="ECO:0000256" key="2">
    <source>
        <dbReference type="ARBA" id="ARBA00022448"/>
    </source>
</evidence>
<dbReference type="CDD" id="cd01347">
    <property type="entry name" value="ligand_gated_channel"/>
    <property type="match status" value="1"/>
</dbReference>
<name>A0A4R1K3K0_9BACT</name>
<evidence type="ECO:0000256" key="4">
    <source>
        <dbReference type="ARBA" id="ARBA00022692"/>
    </source>
</evidence>
<keyword evidence="5 13" id="KW-0732">Signal</keyword>
<dbReference type="OrthoDB" id="9763670at2"/>
<evidence type="ECO:0000256" key="13">
    <source>
        <dbReference type="SAM" id="SignalP"/>
    </source>
</evidence>
<feature type="signal peptide" evidence="13">
    <location>
        <begin position="1"/>
        <end position="21"/>
    </location>
</feature>
<evidence type="ECO:0000256" key="11">
    <source>
        <dbReference type="RuleBase" id="RU003357"/>
    </source>
</evidence>
<sequence>MTGKKLTAFLAALLVSVSAYAADVQLKQNEVLVTATRSEKAVEEVPMTISVITSEDIAKSGSATLADLLRDIPGVQLSSTGSSGIFRLSIRGENASRTLVMIDGVKISEQKSMDGAPLLVDVASIERIEVIKGPASVLYGSEAIGGVVNVITKKGGTKPIQGSLSTIYDSGTSGTSTSLSLFGSLGGVYYRVDATDTVQGDRKDSDGDKVDYTKFDSTNYRGLVGYKNKNFDFGVEHTVYRSDNEVKTGMENVDPSVIGNTKMEMDLPEWNRDKTQAYFEFNNTNAVLSRFRLDVYHQNTFKEFINNMYMKMSPMMPVMSYLSRTKNDLDSVGFNAQTNLVFTETNLLILGAEYMKDDLEAKESIQNFGQTSATAYKSDANQSSMSFFVQDEQIIAGDFVLTGGLRYTRTETELESTNKGGQTPGSSETDSTVGSLSLTYKGFKDTVLRAQVATGYRTPNLQQLYMGTTHGSSTPTKSNKDLDSETSTNYELGVRYMAKGFDIDAAFFYSKAKDYITTQKTVDSTTASGFANVYTNINDATTKGLELALGYTVNGFRPYIEATLVSRDYEYATYKTEKVGLPERFARYGVEYSRAFGKNVLFNADLYMRYAQSADTEDAAGAVTTDPGYSTYNLSLSGTYTFDSGRRLMLAAEALNLNNEDYYLAMATESLVEPGRHFVLKAGIEF</sequence>
<dbReference type="SUPFAM" id="SSF56935">
    <property type="entry name" value="Porins"/>
    <property type="match status" value="1"/>
</dbReference>
<dbReference type="InterPro" id="IPR000531">
    <property type="entry name" value="Beta-barrel_TonB"/>
</dbReference>
<gene>
    <name evidence="16" type="ORF">C8D98_2684</name>
</gene>
<organism evidence="16 17">
    <name type="scientific">Seleniivibrio woodruffii</name>
    <dbReference type="NCBI Taxonomy" id="1078050"/>
    <lineage>
        <taxon>Bacteria</taxon>
        <taxon>Pseudomonadati</taxon>
        <taxon>Deferribacterota</taxon>
        <taxon>Deferribacteres</taxon>
        <taxon>Deferribacterales</taxon>
        <taxon>Geovibrionaceae</taxon>
        <taxon>Seleniivibrio</taxon>
    </lineage>
</organism>
<feature type="domain" description="TonB-dependent receptor-like beta-barrel" evidence="14">
    <location>
        <begin position="215"/>
        <end position="657"/>
    </location>
</feature>
<evidence type="ECO:0000259" key="15">
    <source>
        <dbReference type="Pfam" id="PF07715"/>
    </source>
</evidence>
<feature type="domain" description="TonB-dependent receptor plug" evidence="15">
    <location>
        <begin position="42"/>
        <end position="147"/>
    </location>
</feature>
<dbReference type="InterPro" id="IPR037066">
    <property type="entry name" value="Plug_dom_sf"/>
</dbReference>